<reference evidence="2" key="1">
    <citation type="journal article" date="2013" name="Environ. Microbiol.">
        <title>Microbiota from the distal guts of lean and obese adolescents exhibit partial functional redundancy besides clear differences in community structure.</title>
        <authorList>
            <person name="Ferrer M."/>
            <person name="Ruiz A."/>
            <person name="Lanza F."/>
            <person name="Haange S.B."/>
            <person name="Oberbach A."/>
            <person name="Till H."/>
            <person name="Bargiela R."/>
            <person name="Campoy C."/>
            <person name="Segura M.T."/>
            <person name="Richter M."/>
            <person name="von Bergen M."/>
            <person name="Seifert J."/>
            <person name="Suarez A."/>
        </authorList>
    </citation>
    <scope>NUCLEOTIDE SEQUENCE</scope>
</reference>
<dbReference type="GO" id="GO:0032259">
    <property type="term" value="P:methylation"/>
    <property type="evidence" value="ECO:0007669"/>
    <property type="project" value="UniProtKB-KW"/>
</dbReference>
<comment type="caution">
    <text evidence="2">The sequence shown here is derived from an EMBL/GenBank/DDBJ whole genome shotgun (WGS) entry which is preliminary data.</text>
</comment>
<feature type="domain" description="Large polyvalent protein associated" evidence="1">
    <location>
        <begin position="7"/>
        <end position="47"/>
    </location>
</feature>
<name>K1V737_9ZZZZ</name>
<dbReference type="Pfam" id="PF18840">
    <property type="entry name" value="LPD25"/>
    <property type="match status" value="1"/>
</dbReference>
<accession>K1V737</accession>
<gene>
    <name evidence="2" type="ORF">LEA_02146</name>
</gene>
<protein>
    <submittedName>
        <fullName evidence="2">DNA methylase</fullName>
    </submittedName>
</protein>
<feature type="non-terminal residue" evidence="2">
    <location>
        <position position="1"/>
    </location>
</feature>
<proteinExistence type="predicted"/>
<evidence type="ECO:0000313" key="2">
    <source>
        <dbReference type="EMBL" id="EKC79721.1"/>
    </source>
</evidence>
<organism evidence="2">
    <name type="scientific">human gut metagenome</name>
    <dbReference type="NCBI Taxonomy" id="408170"/>
    <lineage>
        <taxon>unclassified sequences</taxon>
        <taxon>metagenomes</taxon>
        <taxon>organismal metagenomes</taxon>
    </lineage>
</organism>
<dbReference type="EMBL" id="AJWY01001482">
    <property type="protein sequence ID" value="EKC79721.1"/>
    <property type="molecule type" value="Genomic_DNA"/>
</dbReference>
<dbReference type="InterPro" id="IPR041045">
    <property type="entry name" value="LPD25"/>
</dbReference>
<sequence>LDNIHLGYEKTKFIVNMPNGTIHTFRQDIGDGNGGIIDFLNQYPQYSGVVKILEADIKLDKGENEKAADLPITESKEREVRSDEKLQSVDELAVEVENAAPSRAEKAEVTVVNKAEPPTLFDMVESSEQTETSVNDEKAKNYVIEDREAVTGAKTKFQNNIAAIKILKQTEAENRAATPEEQGQLFLYSGWGGLANAFESDNDKWKNEYSELKGLLTDEEYTAAR</sequence>
<feature type="non-terminal residue" evidence="2">
    <location>
        <position position="225"/>
    </location>
</feature>
<keyword evidence="2" id="KW-0808">Transferase</keyword>
<evidence type="ECO:0000259" key="1">
    <source>
        <dbReference type="Pfam" id="PF18840"/>
    </source>
</evidence>
<keyword evidence="2" id="KW-0489">Methyltransferase</keyword>
<dbReference type="GO" id="GO:0008168">
    <property type="term" value="F:methyltransferase activity"/>
    <property type="evidence" value="ECO:0007669"/>
    <property type="project" value="UniProtKB-KW"/>
</dbReference>
<dbReference type="AlphaFoldDB" id="K1V737"/>